<dbReference type="GeneID" id="97610530"/>
<evidence type="ECO:0000256" key="2">
    <source>
        <dbReference type="ARBA" id="ARBA00023125"/>
    </source>
</evidence>
<keyword evidence="7" id="KW-1185">Reference proteome</keyword>
<comment type="caution">
    <text evidence="6">The sequence shown here is derived from an EMBL/GenBank/DDBJ whole genome shotgun (WGS) entry which is preliminary data.</text>
</comment>
<keyword evidence="1" id="KW-0229">DNA integration</keyword>
<dbReference type="SUPFAM" id="SSF56349">
    <property type="entry name" value="DNA breaking-rejoining enzymes"/>
    <property type="match status" value="1"/>
</dbReference>
<dbReference type="InterPro" id="IPR011010">
    <property type="entry name" value="DNA_brk_join_enz"/>
</dbReference>
<keyword evidence="4" id="KW-0175">Coiled coil</keyword>
<dbReference type="Pfam" id="PF00589">
    <property type="entry name" value="Phage_integrase"/>
    <property type="match status" value="1"/>
</dbReference>
<keyword evidence="2" id="KW-0238">DNA-binding</keyword>
<proteinExistence type="predicted"/>
<feature type="coiled-coil region" evidence="4">
    <location>
        <begin position="348"/>
        <end position="382"/>
    </location>
</feature>
<sequence length="386" mass="44594">MGSDKLTLLQFTNSRRTPGTQRQYRQSVCLFFECLSGRPYTGQSRSAEHLNEMDRMSSEYISTDQNYFSDLLRFASFVADSFSPNTMNTHLSVVIMWLELNDIVISKRKLEAIKGSIEKRRVITKDHILTHEEIKKWYEHLTRIGRVALVIQMATGMRLGEVLGLLPEDVDLENRIVYVRRSNQKRKTTKNQKERITFLTEEALFILNEWLAYRDTFLEIACKKSNTVRPKTRDDARLVPVTNSNIQEVYTRALEKAGLLVRDPDTHRATITSHSIRRYFISQLKTAMPAEMVEALAGHEGYLSGAYRRYSVEQLQAEYDKACHLVSLSSPENLPAIKADLQSQAEFSRSLASENMRLQQQLQSEMREREEQARRISAIEAAMSKR</sequence>
<dbReference type="InterPro" id="IPR013762">
    <property type="entry name" value="Integrase-like_cat_sf"/>
</dbReference>
<keyword evidence="3" id="KW-0233">DNA recombination</keyword>
<evidence type="ECO:0000256" key="4">
    <source>
        <dbReference type="SAM" id="Coils"/>
    </source>
</evidence>
<reference evidence="6 7" key="1">
    <citation type="submission" date="2018-05" db="EMBL/GenBank/DDBJ databases">
        <title>Draft genome of Methanospirillum stamsii Pt1.</title>
        <authorList>
            <person name="Dueholm M.S."/>
            <person name="Nielsen P.H."/>
            <person name="Bakmann L.F."/>
            <person name="Otzen D.E."/>
        </authorList>
    </citation>
    <scope>NUCLEOTIDE SEQUENCE [LARGE SCALE GENOMIC DNA]</scope>
    <source>
        <strain evidence="6 7">Pt1</strain>
    </source>
</reference>
<accession>A0A2V2N3Y3</accession>
<evidence type="ECO:0000259" key="5">
    <source>
        <dbReference type="PROSITE" id="PS51898"/>
    </source>
</evidence>
<protein>
    <recommendedName>
        <fullName evidence="5">Tyr recombinase domain-containing protein</fullName>
    </recommendedName>
</protein>
<name>A0A2V2N3Y3_9EURY</name>
<dbReference type="EMBL" id="QGMZ01000015">
    <property type="protein sequence ID" value="PWR74854.1"/>
    <property type="molecule type" value="Genomic_DNA"/>
</dbReference>
<dbReference type="PANTHER" id="PTHR30349:SF41">
    <property type="entry name" value="INTEGRASE_RECOMBINASE PROTEIN MJ0367-RELATED"/>
    <property type="match status" value="1"/>
</dbReference>
<gene>
    <name evidence="6" type="ORF">DLD82_08125</name>
</gene>
<dbReference type="AlphaFoldDB" id="A0A2V2N3Y3"/>
<dbReference type="GO" id="GO:0003677">
    <property type="term" value="F:DNA binding"/>
    <property type="evidence" value="ECO:0007669"/>
    <property type="project" value="UniProtKB-KW"/>
</dbReference>
<evidence type="ECO:0000256" key="1">
    <source>
        <dbReference type="ARBA" id="ARBA00022908"/>
    </source>
</evidence>
<dbReference type="GO" id="GO:0006310">
    <property type="term" value="P:DNA recombination"/>
    <property type="evidence" value="ECO:0007669"/>
    <property type="project" value="UniProtKB-KW"/>
</dbReference>
<dbReference type="InterPro" id="IPR002104">
    <property type="entry name" value="Integrase_catalytic"/>
</dbReference>
<evidence type="ECO:0000256" key="3">
    <source>
        <dbReference type="ARBA" id="ARBA00023172"/>
    </source>
</evidence>
<dbReference type="InterPro" id="IPR050090">
    <property type="entry name" value="Tyrosine_recombinase_XerCD"/>
</dbReference>
<dbReference type="PROSITE" id="PS51898">
    <property type="entry name" value="TYR_RECOMBINASE"/>
    <property type="match status" value="1"/>
</dbReference>
<evidence type="ECO:0000313" key="7">
    <source>
        <dbReference type="Proteomes" id="UP000245934"/>
    </source>
</evidence>
<dbReference type="OrthoDB" id="142231at2157"/>
<feature type="domain" description="Tyr recombinase" evidence="5">
    <location>
        <begin position="124"/>
        <end position="325"/>
    </location>
</feature>
<dbReference type="PANTHER" id="PTHR30349">
    <property type="entry name" value="PHAGE INTEGRASE-RELATED"/>
    <property type="match status" value="1"/>
</dbReference>
<dbReference type="RefSeq" id="WP_109940618.1">
    <property type="nucleotide sequence ID" value="NZ_CP176366.1"/>
</dbReference>
<organism evidence="6 7">
    <name type="scientific">Methanospirillum stamsii</name>
    <dbReference type="NCBI Taxonomy" id="1277351"/>
    <lineage>
        <taxon>Archaea</taxon>
        <taxon>Methanobacteriati</taxon>
        <taxon>Methanobacteriota</taxon>
        <taxon>Stenosarchaea group</taxon>
        <taxon>Methanomicrobia</taxon>
        <taxon>Methanomicrobiales</taxon>
        <taxon>Methanospirillaceae</taxon>
        <taxon>Methanospirillum</taxon>
    </lineage>
</organism>
<dbReference type="CDD" id="cd00397">
    <property type="entry name" value="DNA_BRE_C"/>
    <property type="match status" value="1"/>
</dbReference>
<evidence type="ECO:0000313" key="6">
    <source>
        <dbReference type="EMBL" id="PWR74854.1"/>
    </source>
</evidence>
<dbReference type="Gene3D" id="1.10.443.10">
    <property type="entry name" value="Intergrase catalytic core"/>
    <property type="match status" value="1"/>
</dbReference>
<dbReference type="Proteomes" id="UP000245934">
    <property type="component" value="Unassembled WGS sequence"/>
</dbReference>
<dbReference type="GO" id="GO:0015074">
    <property type="term" value="P:DNA integration"/>
    <property type="evidence" value="ECO:0007669"/>
    <property type="project" value="UniProtKB-KW"/>
</dbReference>